<evidence type="ECO:0000313" key="4">
    <source>
        <dbReference type="EMBL" id="HAN28748.1"/>
    </source>
</evidence>
<evidence type="ECO:0000256" key="1">
    <source>
        <dbReference type="ARBA" id="ARBA00001974"/>
    </source>
</evidence>
<evidence type="ECO:0000256" key="2">
    <source>
        <dbReference type="ARBA" id="ARBA00023002"/>
    </source>
</evidence>
<proteinExistence type="predicted"/>
<comment type="caution">
    <text evidence="4">The sequence shown here is derived from an EMBL/GenBank/DDBJ whole genome shotgun (WGS) entry which is preliminary data.</text>
</comment>
<evidence type="ECO:0000313" key="5">
    <source>
        <dbReference type="Proteomes" id="UP000259273"/>
    </source>
</evidence>
<reference evidence="4 5" key="1">
    <citation type="journal article" date="2018" name="Nat. Biotechnol.">
        <title>A standardized bacterial taxonomy based on genome phylogeny substantially revises the tree of life.</title>
        <authorList>
            <person name="Parks D.H."/>
            <person name="Chuvochina M."/>
            <person name="Waite D.W."/>
            <person name="Rinke C."/>
            <person name="Skarshewski A."/>
            <person name="Chaumeil P.A."/>
            <person name="Hugenholtz P."/>
        </authorList>
    </citation>
    <scope>NUCLEOTIDE SEQUENCE [LARGE SCALE GENOMIC DNA]</scope>
    <source>
        <strain evidence="4">UBA9158</strain>
    </source>
</reference>
<gene>
    <name evidence="4" type="ORF">DCP75_13695</name>
</gene>
<dbReference type="EMBL" id="DMND01000183">
    <property type="protein sequence ID" value="HAN28748.1"/>
    <property type="molecule type" value="Genomic_DNA"/>
</dbReference>
<dbReference type="Pfam" id="PF12806">
    <property type="entry name" value="Acyl-CoA_dh_C"/>
    <property type="match status" value="1"/>
</dbReference>
<feature type="domain" description="Acetyl-CoA dehydrogenase-like C-terminal" evidence="3">
    <location>
        <begin position="2"/>
        <end position="69"/>
    </location>
</feature>
<accession>A0A3C1KQI4</accession>
<keyword evidence="2" id="KW-0560">Oxidoreductase</keyword>
<dbReference type="Proteomes" id="UP000259273">
    <property type="component" value="Unassembled WGS sequence"/>
</dbReference>
<dbReference type="STRING" id="1121937.GCA_000423125_02975"/>
<dbReference type="GO" id="GO:0016491">
    <property type="term" value="F:oxidoreductase activity"/>
    <property type="evidence" value="ECO:0007669"/>
    <property type="project" value="UniProtKB-KW"/>
</dbReference>
<dbReference type="PANTHER" id="PTHR42803">
    <property type="entry name" value="ACYL-COA DEHYDROGENASE"/>
    <property type="match status" value="1"/>
</dbReference>
<sequence length="77" mass="8629">TYSGYVTLAYFWGRMAVLSRQKIAAAEGDTAFYEAKVMTARFYFDRLLPRTLAHKQALLSGAENLMDMPEALFDVAG</sequence>
<organism evidence="4 5">
    <name type="scientific">Haliea salexigens</name>
    <dbReference type="NCBI Taxonomy" id="287487"/>
    <lineage>
        <taxon>Bacteria</taxon>
        <taxon>Pseudomonadati</taxon>
        <taxon>Pseudomonadota</taxon>
        <taxon>Gammaproteobacteria</taxon>
        <taxon>Cellvibrionales</taxon>
        <taxon>Halieaceae</taxon>
        <taxon>Haliea</taxon>
    </lineage>
</organism>
<dbReference type="InterPro" id="IPR025878">
    <property type="entry name" value="Acyl-CoA_dh-like_C_dom"/>
</dbReference>
<protein>
    <submittedName>
        <fullName evidence="4">Acyl-CoA dehydrogenase</fullName>
    </submittedName>
</protein>
<dbReference type="PANTHER" id="PTHR42803:SF1">
    <property type="entry name" value="BROAD-SPECIFICITY LINEAR ACYL-COA DEHYDROGENASE FADE5"/>
    <property type="match status" value="1"/>
</dbReference>
<dbReference type="AlphaFoldDB" id="A0A3C1KQI4"/>
<name>A0A3C1KQI4_9GAMM</name>
<dbReference type="InterPro" id="IPR052166">
    <property type="entry name" value="Diverse_Acyl-CoA_DH"/>
</dbReference>
<comment type="cofactor">
    <cofactor evidence="1">
        <name>FAD</name>
        <dbReference type="ChEBI" id="CHEBI:57692"/>
    </cofactor>
</comment>
<evidence type="ECO:0000259" key="3">
    <source>
        <dbReference type="Pfam" id="PF12806"/>
    </source>
</evidence>
<feature type="non-terminal residue" evidence="4">
    <location>
        <position position="1"/>
    </location>
</feature>